<dbReference type="EMBL" id="JAEPRC010000930">
    <property type="protein sequence ID" value="KAG2190630.1"/>
    <property type="molecule type" value="Genomic_DNA"/>
</dbReference>
<sequence length="137" mass="16365">MYSQRLKSTQVYPDVADSVLKAIYIPVIPQRIRDQYVRPDSIHMYIPPELNYESDEENKREEAREKVKEKYKDIRIEKVTRKLKNATGQVKYAVVWKNNPIEEVVPSKALQDHKDWDLVEHFEYQQAIRAAKKDKIY</sequence>
<dbReference type="AlphaFoldDB" id="A0A8H7QEG1"/>
<dbReference type="OrthoDB" id="2251949at2759"/>
<gene>
    <name evidence="1" type="ORF">INT46_009329</name>
</gene>
<dbReference type="Proteomes" id="UP000650833">
    <property type="component" value="Unassembled WGS sequence"/>
</dbReference>
<keyword evidence="2" id="KW-1185">Reference proteome</keyword>
<reference evidence="1" key="1">
    <citation type="submission" date="2020-12" db="EMBL/GenBank/DDBJ databases">
        <title>Metabolic potential, ecology and presence of endohyphal bacteria is reflected in genomic diversity of Mucoromycotina.</title>
        <authorList>
            <person name="Muszewska A."/>
            <person name="Okrasinska A."/>
            <person name="Steczkiewicz K."/>
            <person name="Drgas O."/>
            <person name="Orlowska M."/>
            <person name="Perlinska-Lenart U."/>
            <person name="Aleksandrzak-Piekarczyk T."/>
            <person name="Szatraj K."/>
            <person name="Zielenkiewicz U."/>
            <person name="Pilsyk S."/>
            <person name="Malc E."/>
            <person name="Mieczkowski P."/>
            <person name="Kruszewska J.S."/>
            <person name="Biernat P."/>
            <person name="Pawlowska J."/>
        </authorList>
    </citation>
    <scope>NUCLEOTIDE SEQUENCE</scope>
    <source>
        <strain evidence="1">CBS 226.32</strain>
    </source>
</reference>
<comment type="caution">
    <text evidence="1">The sequence shown here is derived from an EMBL/GenBank/DDBJ whole genome shotgun (WGS) entry which is preliminary data.</text>
</comment>
<name>A0A8H7QEG1_9FUNG</name>
<evidence type="ECO:0008006" key="3">
    <source>
        <dbReference type="Google" id="ProtNLM"/>
    </source>
</evidence>
<organism evidence="1 2">
    <name type="scientific">Mucor plumbeus</name>
    <dbReference type="NCBI Taxonomy" id="97098"/>
    <lineage>
        <taxon>Eukaryota</taxon>
        <taxon>Fungi</taxon>
        <taxon>Fungi incertae sedis</taxon>
        <taxon>Mucoromycota</taxon>
        <taxon>Mucoromycotina</taxon>
        <taxon>Mucoromycetes</taxon>
        <taxon>Mucorales</taxon>
        <taxon>Mucorineae</taxon>
        <taxon>Mucoraceae</taxon>
        <taxon>Mucor</taxon>
    </lineage>
</organism>
<protein>
    <recommendedName>
        <fullName evidence="3">Chromo domain-containing protein</fullName>
    </recommendedName>
</protein>
<accession>A0A8H7QEG1</accession>
<evidence type="ECO:0000313" key="1">
    <source>
        <dbReference type="EMBL" id="KAG2190630.1"/>
    </source>
</evidence>
<proteinExistence type="predicted"/>
<evidence type="ECO:0000313" key="2">
    <source>
        <dbReference type="Proteomes" id="UP000650833"/>
    </source>
</evidence>